<evidence type="ECO:0000256" key="1">
    <source>
        <dbReference type="SAM" id="Phobius"/>
    </source>
</evidence>
<keyword evidence="1" id="KW-0812">Transmembrane</keyword>
<dbReference type="Proteomes" id="UP000696931">
    <property type="component" value="Unassembled WGS sequence"/>
</dbReference>
<proteinExistence type="predicted"/>
<accession>A0A933SC37</accession>
<sequence>MNRWTWSPKASEWSEQWLFGIAFSAWLIGPHYFSDLVRGICVGLSISAFALMLARRRAFWSVICAALVWSSYTMVPSGQDRASKGVALWLVVLFVLMPPIAAWVRVARGEERKQA</sequence>
<comment type="caution">
    <text evidence="2">The sequence shown here is derived from an EMBL/GenBank/DDBJ whole genome shotgun (WGS) entry which is preliminary data.</text>
</comment>
<name>A0A933SC37_UNCEI</name>
<organism evidence="2 3">
    <name type="scientific">Eiseniibacteriota bacterium</name>
    <dbReference type="NCBI Taxonomy" id="2212470"/>
    <lineage>
        <taxon>Bacteria</taxon>
        <taxon>Candidatus Eiseniibacteriota</taxon>
    </lineage>
</organism>
<feature type="transmembrane region" description="Helical" evidence="1">
    <location>
        <begin position="36"/>
        <end position="53"/>
    </location>
</feature>
<feature type="transmembrane region" description="Helical" evidence="1">
    <location>
        <begin position="87"/>
        <end position="106"/>
    </location>
</feature>
<dbReference type="EMBL" id="JACRIW010000068">
    <property type="protein sequence ID" value="MBI5169786.1"/>
    <property type="molecule type" value="Genomic_DNA"/>
</dbReference>
<gene>
    <name evidence="2" type="ORF">HZA61_09885</name>
</gene>
<protein>
    <submittedName>
        <fullName evidence="2">Uncharacterized protein</fullName>
    </submittedName>
</protein>
<evidence type="ECO:0000313" key="3">
    <source>
        <dbReference type="Proteomes" id="UP000696931"/>
    </source>
</evidence>
<feature type="transmembrane region" description="Helical" evidence="1">
    <location>
        <begin position="58"/>
        <end position="75"/>
    </location>
</feature>
<reference evidence="2" key="1">
    <citation type="submission" date="2020-07" db="EMBL/GenBank/DDBJ databases">
        <title>Huge and variable diversity of episymbiotic CPR bacteria and DPANN archaea in groundwater ecosystems.</title>
        <authorList>
            <person name="He C.Y."/>
            <person name="Keren R."/>
            <person name="Whittaker M."/>
            <person name="Farag I.F."/>
            <person name="Doudna J."/>
            <person name="Cate J.H.D."/>
            <person name="Banfield J.F."/>
        </authorList>
    </citation>
    <scope>NUCLEOTIDE SEQUENCE</scope>
    <source>
        <strain evidence="2">NC_groundwater_1813_Pr3_B-0.1um_71_17</strain>
    </source>
</reference>
<keyword evidence="1" id="KW-0472">Membrane</keyword>
<dbReference type="AlphaFoldDB" id="A0A933SC37"/>
<keyword evidence="1" id="KW-1133">Transmembrane helix</keyword>
<evidence type="ECO:0000313" key="2">
    <source>
        <dbReference type="EMBL" id="MBI5169786.1"/>
    </source>
</evidence>